<evidence type="ECO:0000256" key="1">
    <source>
        <dbReference type="ARBA" id="ARBA00005189"/>
    </source>
</evidence>
<keyword evidence="3 6" id="KW-0012">Acyltransferase</keyword>
<accession>A0ABX2JHI6</accession>
<dbReference type="GO" id="GO:0016746">
    <property type="term" value="F:acyltransferase activity"/>
    <property type="evidence" value="ECO:0007669"/>
    <property type="project" value="UniProtKB-KW"/>
</dbReference>
<name>A0ABX2JHI6_9SPHN</name>
<dbReference type="PANTHER" id="PTHR10434">
    <property type="entry name" value="1-ACYL-SN-GLYCEROL-3-PHOSPHATE ACYLTRANSFERASE"/>
    <property type="match status" value="1"/>
</dbReference>
<keyword evidence="4" id="KW-0472">Membrane</keyword>
<evidence type="ECO:0000313" key="6">
    <source>
        <dbReference type="EMBL" id="NTS65991.1"/>
    </source>
</evidence>
<evidence type="ECO:0000256" key="4">
    <source>
        <dbReference type="SAM" id="Phobius"/>
    </source>
</evidence>
<evidence type="ECO:0000256" key="3">
    <source>
        <dbReference type="ARBA" id="ARBA00023315"/>
    </source>
</evidence>
<sequence length="229" mass="25168">MGDVVRTWLFRLLFAIGSLIVVLVIPFVALFGPRAMIPYAHGWARYHTFIARWVMGVRAHFEGAALPPGPVLFAAKHEAMFETLELPYRLGGPAVVIKRELSQIPIWGWAARIYGALPVDREASAKALRQLMADAATFKAAGRSVIVFPEGTRMPHGEHPPLRSGFAGLYRALGYPVVPIALDSGRRWPRKGHAHSGPIRVLIGEAIPPGLPRREAEERVHAAINALND</sequence>
<reference evidence="6 7" key="1">
    <citation type="submission" date="2020-06" db="EMBL/GenBank/DDBJ databases">
        <title>Sphingomonas hominis sp. nov., a member of the Sphingomonas, isolated from the hair of a 22-year-old girl.</title>
        <authorList>
            <person name="Zhang D.-F."/>
            <person name="Cui X.-W."/>
        </authorList>
    </citation>
    <scope>NUCLEOTIDE SEQUENCE [LARGE SCALE GENOMIC DNA]</scope>
    <source>
        <strain evidence="6 7">HHU CXW</strain>
    </source>
</reference>
<keyword evidence="2" id="KW-0808">Transferase</keyword>
<comment type="caution">
    <text evidence="6">The sequence shown here is derived from an EMBL/GenBank/DDBJ whole genome shotgun (WGS) entry which is preliminary data.</text>
</comment>
<comment type="pathway">
    <text evidence="1">Lipid metabolism.</text>
</comment>
<dbReference type="InterPro" id="IPR002123">
    <property type="entry name" value="Plipid/glycerol_acylTrfase"/>
</dbReference>
<keyword evidence="4" id="KW-1133">Transmembrane helix</keyword>
<feature type="transmembrane region" description="Helical" evidence="4">
    <location>
        <begin position="12"/>
        <end position="31"/>
    </location>
</feature>
<proteinExistence type="predicted"/>
<protein>
    <submittedName>
        <fullName evidence="6">1-acyl-sn-glycerol-3-phosphate acyltransferase</fullName>
    </submittedName>
</protein>
<evidence type="ECO:0000259" key="5">
    <source>
        <dbReference type="SMART" id="SM00563"/>
    </source>
</evidence>
<organism evidence="6 7">
    <name type="scientific">Sphingomonas hominis</name>
    <dbReference type="NCBI Taxonomy" id="2741495"/>
    <lineage>
        <taxon>Bacteria</taxon>
        <taxon>Pseudomonadati</taxon>
        <taxon>Pseudomonadota</taxon>
        <taxon>Alphaproteobacteria</taxon>
        <taxon>Sphingomonadales</taxon>
        <taxon>Sphingomonadaceae</taxon>
        <taxon>Sphingomonas</taxon>
    </lineage>
</organism>
<feature type="domain" description="Phospholipid/glycerol acyltransferase" evidence="5">
    <location>
        <begin position="71"/>
        <end position="185"/>
    </location>
</feature>
<dbReference type="SMART" id="SM00563">
    <property type="entry name" value="PlsC"/>
    <property type="match status" value="1"/>
</dbReference>
<dbReference type="CDD" id="cd07989">
    <property type="entry name" value="LPLAT_AGPAT-like"/>
    <property type="match status" value="1"/>
</dbReference>
<dbReference type="Proteomes" id="UP000621447">
    <property type="component" value="Unassembled WGS sequence"/>
</dbReference>
<keyword evidence="7" id="KW-1185">Reference proteome</keyword>
<gene>
    <name evidence="6" type="ORF">HRV97_12560</name>
</gene>
<dbReference type="SUPFAM" id="SSF69593">
    <property type="entry name" value="Glycerol-3-phosphate (1)-acyltransferase"/>
    <property type="match status" value="1"/>
</dbReference>
<dbReference type="Pfam" id="PF01553">
    <property type="entry name" value="Acyltransferase"/>
    <property type="match status" value="1"/>
</dbReference>
<evidence type="ECO:0000313" key="7">
    <source>
        <dbReference type="Proteomes" id="UP000621447"/>
    </source>
</evidence>
<dbReference type="PANTHER" id="PTHR10434:SF40">
    <property type="entry name" value="1-ACYL-SN-GLYCEROL-3-PHOSPHATE ACYLTRANSFERASE"/>
    <property type="match status" value="1"/>
</dbReference>
<evidence type="ECO:0000256" key="2">
    <source>
        <dbReference type="ARBA" id="ARBA00022679"/>
    </source>
</evidence>
<dbReference type="RefSeq" id="WP_174194611.1">
    <property type="nucleotide sequence ID" value="NZ_JABULH010000005.1"/>
</dbReference>
<keyword evidence="4" id="KW-0812">Transmembrane</keyword>
<dbReference type="EMBL" id="JABULH010000005">
    <property type="protein sequence ID" value="NTS65991.1"/>
    <property type="molecule type" value="Genomic_DNA"/>
</dbReference>